<feature type="disulfide bond" evidence="4">
    <location>
        <begin position="38"/>
        <end position="48"/>
    </location>
</feature>
<comment type="similarity">
    <text evidence="2">Belongs to the glycosyltransferase 47 family.</text>
</comment>
<evidence type="ECO:0000256" key="5">
    <source>
        <dbReference type="SAM" id="SignalP"/>
    </source>
</evidence>
<evidence type="ECO:0000259" key="6">
    <source>
        <dbReference type="PROSITE" id="PS50026"/>
    </source>
</evidence>
<gene>
    <name evidence="7" type="ORF">Agub_g2319</name>
</gene>
<feature type="chain" id="PRO_5041972688" description="EGF-like domain-containing protein" evidence="5">
    <location>
        <begin position="27"/>
        <end position="709"/>
    </location>
</feature>
<comment type="caution">
    <text evidence="4">Lacks conserved residue(s) required for the propagation of feature annotation.</text>
</comment>
<evidence type="ECO:0000256" key="2">
    <source>
        <dbReference type="ARBA" id="ARBA00010271"/>
    </source>
</evidence>
<organism evidence="7 8">
    <name type="scientific">Astrephomene gubernaculifera</name>
    <dbReference type="NCBI Taxonomy" id="47775"/>
    <lineage>
        <taxon>Eukaryota</taxon>
        <taxon>Viridiplantae</taxon>
        <taxon>Chlorophyta</taxon>
        <taxon>core chlorophytes</taxon>
        <taxon>Chlorophyceae</taxon>
        <taxon>CS clade</taxon>
        <taxon>Chlamydomonadales</taxon>
        <taxon>Astrephomenaceae</taxon>
        <taxon>Astrephomene</taxon>
    </lineage>
</organism>
<dbReference type="PROSITE" id="PS50026">
    <property type="entry name" value="EGF_3"/>
    <property type="match status" value="2"/>
</dbReference>
<feature type="disulfide bond" evidence="4">
    <location>
        <begin position="57"/>
        <end position="66"/>
    </location>
</feature>
<dbReference type="PROSITE" id="PS00022">
    <property type="entry name" value="EGF_1"/>
    <property type="match status" value="2"/>
</dbReference>
<dbReference type="Pfam" id="PF03016">
    <property type="entry name" value="Exostosin_GT47"/>
    <property type="match status" value="2"/>
</dbReference>
<keyword evidence="4" id="KW-0245">EGF-like domain</keyword>
<dbReference type="PROSITE" id="PS01186">
    <property type="entry name" value="EGF_2"/>
    <property type="match status" value="1"/>
</dbReference>
<dbReference type="InterPro" id="IPR004263">
    <property type="entry name" value="Exostosin"/>
</dbReference>
<dbReference type="PANTHER" id="PTHR11062">
    <property type="entry name" value="EXOSTOSIN HEPARAN SULFATE GLYCOSYLTRANSFERASE -RELATED"/>
    <property type="match status" value="1"/>
</dbReference>
<evidence type="ECO:0000256" key="4">
    <source>
        <dbReference type="PROSITE-ProRule" id="PRU00076"/>
    </source>
</evidence>
<keyword evidence="3" id="KW-0333">Golgi apparatus</keyword>
<dbReference type="GO" id="GO:0016757">
    <property type="term" value="F:glycosyltransferase activity"/>
    <property type="evidence" value="ECO:0007669"/>
    <property type="project" value="InterPro"/>
</dbReference>
<dbReference type="GO" id="GO:0000139">
    <property type="term" value="C:Golgi membrane"/>
    <property type="evidence" value="ECO:0007669"/>
    <property type="project" value="UniProtKB-SubCell"/>
</dbReference>
<dbReference type="InterPro" id="IPR002049">
    <property type="entry name" value="LE_dom"/>
</dbReference>
<name>A0AAD3DGY0_9CHLO</name>
<proteinExistence type="inferred from homology"/>
<keyword evidence="5" id="KW-0732">Signal</keyword>
<dbReference type="PANTHER" id="PTHR11062:SF376">
    <property type="entry name" value="EXOSTOSIN FAMILY PROTEIN"/>
    <property type="match status" value="1"/>
</dbReference>
<accession>A0AAD3DGY0</accession>
<dbReference type="EMBL" id="BMAR01000002">
    <property type="protein sequence ID" value="GFR41595.1"/>
    <property type="molecule type" value="Genomic_DNA"/>
</dbReference>
<protein>
    <recommendedName>
        <fullName evidence="6">EGF-like domain-containing protein</fullName>
    </recommendedName>
</protein>
<dbReference type="CDD" id="cd00055">
    <property type="entry name" value="EGF_Lam"/>
    <property type="match status" value="1"/>
</dbReference>
<dbReference type="InterPro" id="IPR000742">
    <property type="entry name" value="EGF"/>
</dbReference>
<feature type="disulfide bond" evidence="4">
    <location>
        <begin position="199"/>
        <end position="209"/>
    </location>
</feature>
<comment type="caution">
    <text evidence="7">The sequence shown here is derived from an EMBL/GenBank/DDBJ whole genome shotgun (WGS) entry which is preliminary data.</text>
</comment>
<dbReference type="AlphaFoldDB" id="A0AAD3DGY0"/>
<evidence type="ECO:0000256" key="3">
    <source>
        <dbReference type="ARBA" id="ARBA00023034"/>
    </source>
</evidence>
<evidence type="ECO:0000313" key="8">
    <source>
        <dbReference type="Proteomes" id="UP001054857"/>
    </source>
</evidence>
<dbReference type="InterPro" id="IPR040911">
    <property type="entry name" value="Exostosin_GT47"/>
</dbReference>
<evidence type="ECO:0000313" key="7">
    <source>
        <dbReference type="EMBL" id="GFR41595.1"/>
    </source>
</evidence>
<reference evidence="7 8" key="1">
    <citation type="journal article" date="2021" name="Sci. Rep.">
        <title>Genome sequencing of the multicellular alga Astrephomene provides insights into convergent evolution of germ-soma differentiation.</title>
        <authorList>
            <person name="Yamashita S."/>
            <person name="Yamamoto K."/>
            <person name="Matsuzaki R."/>
            <person name="Suzuki S."/>
            <person name="Yamaguchi H."/>
            <person name="Hirooka S."/>
            <person name="Minakuchi Y."/>
            <person name="Miyagishima S."/>
            <person name="Kawachi M."/>
            <person name="Toyoda A."/>
            <person name="Nozaki H."/>
        </authorList>
    </citation>
    <scope>NUCLEOTIDE SEQUENCE [LARGE SCALE GENOMIC DNA]</scope>
    <source>
        <strain evidence="7 8">NIES-4017</strain>
    </source>
</reference>
<feature type="signal peptide" evidence="5">
    <location>
        <begin position="1"/>
        <end position="26"/>
    </location>
</feature>
<feature type="domain" description="EGF-like" evidence="6">
    <location>
        <begin position="195"/>
        <end position="233"/>
    </location>
</feature>
<evidence type="ECO:0000256" key="1">
    <source>
        <dbReference type="ARBA" id="ARBA00004323"/>
    </source>
</evidence>
<keyword evidence="4" id="KW-1015">Disulfide bond</keyword>
<feature type="disulfide bond" evidence="4">
    <location>
        <begin position="223"/>
        <end position="232"/>
    </location>
</feature>
<sequence>MPRFVNYYLHIALLLNILSLPSLLLAKNEPATVSNKECPIGCTKHGNCNGETGECECRFGFGGPDCGQRLMPACHNAPDLNTSLPAYGHFYPKNCHCLKQLARAACPPSYTTDPYSCPYYQFWAWKHTSCYVIKDLPESEQLSLPPDGPTDPRYQWRRGLFNESAVAEGGDPYQFEDAPAAPSPYELPDGTLLLPIDKCPQRCSGRGWCSTVRDRPGEVQCNCQGFYGGSSCEQPQGQHCYLNCSGRGECHGGYCHCQPGYWGLGCGRSRAYRGESWLPHPTKLRVYVYDLPEHVAYKRPWHDPPALLDTMYLAEVSFMESLLGDWGVRTENPWEANLFVINAYTIYYTGNIGFPGKHFSSVFSYVRSRYPFWNMTGGRNHVAVATNDRGCCDLYKLGKPELQNPIKLVHFAQVGRHGRTGHGHSDPALEAAAREFRRLGGGGHHHSGGVEEEDGMLGQQGGAAAAAAEGQEDMGGERVRFRGLPAFNLESLRMEREPCFRPEQDVAIPNYLNRGWLQHLNQSYQYPEQPGGRVLHRKRERPYLFYFHGYSKPDMAYSGGVRQGLLALFGNTTRPDVAINKGITGADAMLSSRFCLAPLGYGWGIRLTQAMHTGCVPVIVQDHTYSAFWDVVPYEKFAVRINRHNLHRLFDLLDAVTPEQLEELQQGLADYHKYFIWHTDVGGLAYNTTLTSLHRRLTNMWSALFRGTS</sequence>
<dbReference type="Proteomes" id="UP001054857">
    <property type="component" value="Unassembled WGS sequence"/>
</dbReference>
<keyword evidence="8" id="KW-1185">Reference proteome</keyword>
<feature type="domain" description="EGF-like" evidence="6">
    <location>
        <begin position="34"/>
        <end position="67"/>
    </location>
</feature>
<comment type="subcellular location">
    <subcellularLocation>
        <location evidence="1">Golgi apparatus membrane</location>
        <topology evidence="1">Single-pass type II membrane protein</topology>
    </subcellularLocation>
</comment>